<dbReference type="Pfam" id="PF01475">
    <property type="entry name" value="FUR"/>
    <property type="match status" value="1"/>
</dbReference>
<reference evidence="1 2" key="1">
    <citation type="journal article" date="2018" name="Int. J. Syst. Evol. Microbiol.">
        <title>Uliginosibacterium sediminicola sp. nov., isolated from freshwater sediment.</title>
        <authorList>
            <person name="Hwang W.M."/>
            <person name="Kim S.M."/>
            <person name="Kang K."/>
            <person name="Ahn T.Y."/>
        </authorList>
    </citation>
    <scope>NUCLEOTIDE SEQUENCE [LARGE SCALE GENOMIC DNA]</scope>
    <source>
        <strain evidence="1 2">M1-21</strain>
    </source>
</reference>
<comment type="caution">
    <text evidence="1">The sequence shown here is derived from an EMBL/GenBank/DDBJ whole genome shotgun (WGS) entry which is preliminary data.</text>
</comment>
<evidence type="ECO:0000313" key="1">
    <source>
        <dbReference type="EMBL" id="MEN3067358.1"/>
    </source>
</evidence>
<accession>A0ABU9YUX6</accession>
<proteinExistence type="predicted"/>
<dbReference type="EMBL" id="JBDIVE010000001">
    <property type="protein sequence ID" value="MEN3067358.1"/>
    <property type="molecule type" value="Genomic_DNA"/>
</dbReference>
<dbReference type="PANTHER" id="PTHR33202:SF7">
    <property type="entry name" value="FERRIC UPTAKE REGULATION PROTEIN"/>
    <property type="match status" value="1"/>
</dbReference>
<gene>
    <name evidence="1" type="ORF">ABDB84_02635</name>
</gene>
<dbReference type="RefSeq" id="WP_345918125.1">
    <property type="nucleotide sequence ID" value="NZ_JBDIVE010000001.1"/>
</dbReference>
<dbReference type="InterPro" id="IPR036390">
    <property type="entry name" value="WH_DNA-bd_sf"/>
</dbReference>
<keyword evidence="2" id="KW-1185">Reference proteome</keyword>
<organism evidence="1 2">
    <name type="scientific">Uliginosibacterium sediminicola</name>
    <dbReference type="NCBI Taxonomy" id="2024550"/>
    <lineage>
        <taxon>Bacteria</taxon>
        <taxon>Pseudomonadati</taxon>
        <taxon>Pseudomonadota</taxon>
        <taxon>Betaproteobacteria</taxon>
        <taxon>Rhodocyclales</taxon>
        <taxon>Zoogloeaceae</taxon>
        <taxon>Uliginosibacterium</taxon>
    </lineage>
</organism>
<name>A0ABU9YUX6_9RHOO</name>
<dbReference type="Proteomes" id="UP001410394">
    <property type="component" value="Unassembled WGS sequence"/>
</dbReference>
<dbReference type="SUPFAM" id="SSF46785">
    <property type="entry name" value="Winged helix' DNA-binding domain"/>
    <property type="match status" value="1"/>
</dbReference>
<dbReference type="InterPro" id="IPR036388">
    <property type="entry name" value="WH-like_DNA-bd_sf"/>
</dbReference>
<dbReference type="PANTHER" id="PTHR33202">
    <property type="entry name" value="ZINC UPTAKE REGULATION PROTEIN"/>
    <property type="match status" value="1"/>
</dbReference>
<evidence type="ECO:0000313" key="2">
    <source>
        <dbReference type="Proteomes" id="UP001410394"/>
    </source>
</evidence>
<protein>
    <submittedName>
        <fullName evidence="1">Fur family transcriptional regulator</fullName>
    </submittedName>
</protein>
<dbReference type="InterPro" id="IPR002481">
    <property type="entry name" value="FUR"/>
</dbReference>
<dbReference type="Gene3D" id="1.10.10.10">
    <property type="entry name" value="Winged helix-like DNA-binding domain superfamily/Winged helix DNA-binding domain"/>
    <property type="match status" value="1"/>
</dbReference>
<sequence length="142" mass="15453">MTSHAERIRALGARATPARLAVLRLLETAERALSHHDIEAALAGTGFDRVTLYRVLDWMVENGLAHRLTDAQRVFRFSLAASNAPAHNSHAHFRCEACGKVFCLDQVLVQAPALPQGFSGKSVELCITGQCARCEGQDAQQS</sequence>